<feature type="region of interest" description="Disordered" evidence="1">
    <location>
        <begin position="1"/>
        <end position="82"/>
    </location>
</feature>
<feature type="compositionally biased region" description="Basic residues" evidence="1">
    <location>
        <begin position="409"/>
        <end position="425"/>
    </location>
</feature>
<comment type="caution">
    <text evidence="2">The sequence shown here is derived from an EMBL/GenBank/DDBJ whole genome shotgun (WGS) entry which is preliminary data.</text>
</comment>
<reference evidence="2 3" key="1">
    <citation type="submission" date="2019-06" db="EMBL/GenBank/DDBJ databases">
        <authorList>
            <person name="Palmer J.M."/>
        </authorList>
    </citation>
    <scope>NUCLEOTIDE SEQUENCE [LARGE SCALE GENOMIC DNA]</scope>
    <source>
        <strain evidence="2 3">TWF191</strain>
    </source>
</reference>
<evidence type="ECO:0000313" key="2">
    <source>
        <dbReference type="EMBL" id="KAF3205632.1"/>
    </source>
</evidence>
<feature type="compositionally biased region" description="Polar residues" evidence="1">
    <location>
        <begin position="517"/>
        <end position="536"/>
    </location>
</feature>
<gene>
    <name evidence="2" type="ORF">TWF191_001797</name>
</gene>
<dbReference type="Proteomes" id="UP000483672">
    <property type="component" value="Unassembled WGS sequence"/>
</dbReference>
<sequence>MVGRQKIRRGRGTARRTVSRSPVIGDATSNINKNINNNNNNNDIITNHTPLAPPPALLEEQPRAAPKPMPKLPSSGGSSKRKFDDIAEVSWDSTDDKPLPEVSFSANASIVTVSERPSRRVRSTYTLAASIASIEKTTGARSRRAATLEKSVTRNPLSSGFSKPNDSEKLVVKARDGRECWLCSQSNTVMLETAHNVVASNRDLFLNYRDTVGIFPPNLRHLASPHNLVTLCRNCHCVYDCQQPRWIILPTNLQYFIDHETVDYESRIKAALEGLVKPRSVPTAIQYATASPTNLYMPYFFEESVMPRMDTKAVDSRFPRAYGGAPTTMILKAGLGINQPKIKGPKSSSPPFATGIPATVRHQVTALFELWDRDPPSPRKQPNPAAKACTKEEDQPPGSEDDENSQSGTKKRKSRPNASSKKRKTPPSQTVGEDHQDELADICAPTKKKARIAPADTSNHSPASQATTAATKSASQDSQFSSVERRYNLRSQYRTPPTSPEFTNTALVKKASRKLNAVTTKKTLTKINQARSSSRESVLAKQTKRKIAKTKSTKKTSKKDEKKTRSKSPKGKVAAIAPLTPKSHPSPNDPMRGDAVVNAAKAATKKQALGESPMQQSVKRSAASLFADVAGTTSAEAFPLAEGSGAAKKSTGKDISSMAQRLPPAQFDENLPGEEMADFDSAASNVDSLDPQSGDSDKGCEDEHDDGYASDSGSERPDKQDWAWGPENTANDVVEACVGWFGVGTVGKIAK</sequence>
<evidence type="ECO:0000313" key="3">
    <source>
        <dbReference type="Proteomes" id="UP000483672"/>
    </source>
</evidence>
<evidence type="ECO:0000256" key="1">
    <source>
        <dbReference type="SAM" id="MobiDB-lite"/>
    </source>
</evidence>
<feature type="compositionally biased region" description="Polar residues" evidence="1">
    <location>
        <begin position="489"/>
        <end position="506"/>
    </location>
</feature>
<feature type="region of interest" description="Disordered" evidence="1">
    <location>
        <begin position="634"/>
        <end position="727"/>
    </location>
</feature>
<feature type="region of interest" description="Disordered" evidence="1">
    <location>
        <begin position="371"/>
        <end position="622"/>
    </location>
</feature>
<feature type="compositionally biased region" description="Low complexity" evidence="1">
    <location>
        <begin position="30"/>
        <end position="47"/>
    </location>
</feature>
<accession>A0A6G1MFP8</accession>
<feature type="compositionally biased region" description="Polar residues" evidence="1">
    <location>
        <begin position="682"/>
        <end position="694"/>
    </location>
</feature>
<dbReference type="EMBL" id="WIPF01000131">
    <property type="protein sequence ID" value="KAF3205632.1"/>
    <property type="molecule type" value="Genomic_DNA"/>
</dbReference>
<name>A0A6G1MFP8_ORBOL</name>
<proteinExistence type="predicted"/>
<dbReference type="AlphaFoldDB" id="A0A6G1MFP8"/>
<feature type="compositionally biased region" description="Basic residues" evidence="1">
    <location>
        <begin position="1"/>
        <end position="18"/>
    </location>
</feature>
<protein>
    <submittedName>
        <fullName evidence="2">Uncharacterized protein</fullName>
    </submittedName>
</protein>
<organism evidence="2 3">
    <name type="scientific">Orbilia oligospora</name>
    <name type="common">Nematode-trapping fungus</name>
    <name type="synonym">Arthrobotrys oligospora</name>
    <dbReference type="NCBI Taxonomy" id="2813651"/>
    <lineage>
        <taxon>Eukaryota</taxon>
        <taxon>Fungi</taxon>
        <taxon>Dikarya</taxon>
        <taxon>Ascomycota</taxon>
        <taxon>Pezizomycotina</taxon>
        <taxon>Orbiliomycetes</taxon>
        <taxon>Orbiliales</taxon>
        <taxon>Orbiliaceae</taxon>
        <taxon>Orbilia</taxon>
    </lineage>
</organism>
<feature type="compositionally biased region" description="Low complexity" evidence="1">
    <location>
        <begin position="461"/>
        <end position="479"/>
    </location>
</feature>
<feature type="compositionally biased region" description="Basic residues" evidence="1">
    <location>
        <begin position="542"/>
        <end position="557"/>
    </location>
</feature>